<name>A0A0S2M8E4_9COLE</name>
<dbReference type="PANTHER" id="PTHR46552:SF1">
    <property type="entry name" value="NADH-UBIQUINONE OXIDOREDUCTASE CHAIN 2"/>
    <property type="match status" value="1"/>
</dbReference>
<keyword evidence="6" id="KW-0813">Transport</keyword>
<feature type="transmembrane region" description="Helical" evidence="18">
    <location>
        <begin position="259"/>
        <end position="279"/>
    </location>
</feature>
<accession>A0A0S2M8E4</accession>
<keyword evidence="9 18" id="KW-0999">Mitochondrion inner membrane</keyword>
<keyword evidence="10 18" id="KW-1278">Translocase</keyword>
<feature type="transmembrane region" description="Helical" evidence="18">
    <location>
        <begin position="222"/>
        <end position="247"/>
    </location>
</feature>
<comment type="catalytic activity">
    <reaction evidence="17 18">
        <text>a ubiquinone + NADH + 5 H(+)(in) = a ubiquinol + NAD(+) + 4 H(+)(out)</text>
        <dbReference type="Rhea" id="RHEA:29091"/>
        <dbReference type="Rhea" id="RHEA-COMP:9565"/>
        <dbReference type="Rhea" id="RHEA-COMP:9566"/>
        <dbReference type="ChEBI" id="CHEBI:15378"/>
        <dbReference type="ChEBI" id="CHEBI:16389"/>
        <dbReference type="ChEBI" id="CHEBI:17976"/>
        <dbReference type="ChEBI" id="CHEBI:57540"/>
        <dbReference type="ChEBI" id="CHEBI:57945"/>
        <dbReference type="EC" id="7.1.1.2"/>
    </reaction>
</comment>
<keyword evidence="15 18" id="KW-0496">Mitochondrion</keyword>
<comment type="function">
    <text evidence="1">Core subunit of the mitochondrial membrane respiratory chain NADH dehydrogenase (Complex I) that is believed to belong to the minimal assembly required for catalysis. Complex I functions in the transfer of electrons from NADH to the respiratory chain. The immediate electron acceptor for the enzyme is believed to be ubiquinone.</text>
</comment>
<proteinExistence type="inferred from homology"/>
<gene>
    <name evidence="20" type="primary">nad2</name>
</gene>
<dbReference type="EC" id="7.1.1.2" evidence="4 18"/>
<dbReference type="AlphaFoldDB" id="A0A0S2M8E4"/>
<feature type="transmembrane region" description="Helical" evidence="18">
    <location>
        <begin position="176"/>
        <end position="202"/>
    </location>
</feature>
<organism evidence="20">
    <name type="scientific">Pselaphinae sp. 12 EF-2015</name>
    <dbReference type="NCBI Taxonomy" id="1756871"/>
    <lineage>
        <taxon>Eukaryota</taxon>
        <taxon>Metazoa</taxon>
        <taxon>Ecdysozoa</taxon>
        <taxon>Arthropoda</taxon>
        <taxon>Hexapoda</taxon>
        <taxon>Insecta</taxon>
        <taxon>Pterygota</taxon>
        <taxon>Neoptera</taxon>
        <taxon>Endopterygota</taxon>
        <taxon>Coleoptera</taxon>
        <taxon>Polyphaga</taxon>
        <taxon>Staphyliniformia</taxon>
        <taxon>Staphylinidae</taxon>
        <taxon>Omaliinae group</taxon>
        <taxon>Pselaphinae</taxon>
    </lineage>
</organism>
<evidence type="ECO:0000256" key="11">
    <source>
        <dbReference type="ARBA" id="ARBA00022982"/>
    </source>
</evidence>
<protein>
    <recommendedName>
        <fullName evidence="5 18">NADH-ubiquinone oxidoreductase chain 2</fullName>
        <ecNumber evidence="4 18">7.1.1.2</ecNumber>
    </recommendedName>
</protein>
<evidence type="ECO:0000256" key="9">
    <source>
        <dbReference type="ARBA" id="ARBA00022792"/>
    </source>
</evidence>
<evidence type="ECO:0000256" key="12">
    <source>
        <dbReference type="ARBA" id="ARBA00022989"/>
    </source>
</evidence>
<feature type="transmembrane region" description="Helical" evidence="18">
    <location>
        <begin position="81"/>
        <end position="99"/>
    </location>
</feature>
<dbReference type="InterPro" id="IPR003917">
    <property type="entry name" value="NADH_UbQ_OxRdtase_chain2"/>
</dbReference>
<evidence type="ECO:0000256" key="5">
    <source>
        <dbReference type="ARBA" id="ARBA00021008"/>
    </source>
</evidence>
<evidence type="ECO:0000256" key="18">
    <source>
        <dbReference type="RuleBase" id="RU003403"/>
    </source>
</evidence>
<comment type="function">
    <text evidence="18">Core subunit of the mitochondrial membrane respiratory chain NADH dehydrogenase (Complex I) which catalyzes electron transfer from NADH through the respiratory chain, using ubiquinone as an electron acceptor. Essential for the catalytic activity and assembly of complex I.</text>
</comment>
<keyword evidence="8 18" id="KW-0812">Transmembrane</keyword>
<dbReference type="PRINTS" id="PR01436">
    <property type="entry name" value="NADHDHGNASE2"/>
</dbReference>
<feature type="transmembrane region" description="Helical" evidence="18">
    <location>
        <begin position="12"/>
        <end position="31"/>
    </location>
</feature>
<comment type="similarity">
    <text evidence="3 18">Belongs to the complex I subunit 2 family.</text>
</comment>
<keyword evidence="13 18" id="KW-0520">NAD</keyword>
<evidence type="ECO:0000256" key="8">
    <source>
        <dbReference type="ARBA" id="ARBA00022692"/>
    </source>
</evidence>
<feature type="transmembrane region" description="Helical" evidence="18">
    <location>
        <begin position="135"/>
        <end position="155"/>
    </location>
</feature>
<evidence type="ECO:0000256" key="7">
    <source>
        <dbReference type="ARBA" id="ARBA00022660"/>
    </source>
</evidence>
<dbReference type="PANTHER" id="PTHR46552">
    <property type="entry name" value="NADH-UBIQUINONE OXIDOREDUCTASE CHAIN 2"/>
    <property type="match status" value="1"/>
</dbReference>
<feature type="transmembrane region" description="Helical" evidence="18">
    <location>
        <begin position="46"/>
        <end position="69"/>
    </location>
</feature>
<geneLocation type="mitochondrion" evidence="20"/>
<evidence type="ECO:0000256" key="6">
    <source>
        <dbReference type="ARBA" id="ARBA00022448"/>
    </source>
</evidence>
<evidence type="ECO:0000256" key="13">
    <source>
        <dbReference type="ARBA" id="ARBA00023027"/>
    </source>
</evidence>
<feature type="transmembrane region" description="Helical" evidence="18">
    <location>
        <begin position="299"/>
        <end position="322"/>
    </location>
</feature>
<feature type="domain" description="NADH:quinone oxidoreductase/Mrp antiporter transmembrane" evidence="19">
    <location>
        <begin position="10"/>
        <end position="270"/>
    </location>
</feature>
<dbReference type="GO" id="GO:0006120">
    <property type="term" value="P:mitochondrial electron transport, NADH to ubiquinone"/>
    <property type="evidence" value="ECO:0007669"/>
    <property type="project" value="InterPro"/>
</dbReference>
<keyword evidence="12 18" id="KW-1133">Transmembrane helix</keyword>
<keyword evidence="16 18" id="KW-0472">Membrane</keyword>
<evidence type="ECO:0000256" key="2">
    <source>
        <dbReference type="ARBA" id="ARBA00004448"/>
    </source>
</evidence>
<evidence type="ECO:0000256" key="14">
    <source>
        <dbReference type="ARBA" id="ARBA00023075"/>
    </source>
</evidence>
<dbReference type="GO" id="GO:0005743">
    <property type="term" value="C:mitochondrial inner membrane"/>
    <property type="evidence" value="ECO:0007669"/>
    <property type="project" value="UniProtKB-SubCell"/>
</dbReference>
<keyword evidence="11 18" id="KW-0249">Electron transport</keyword>
<dbReference type="EMBL" id="KT780678">
    <property type="protein sequence ID" value="ALO70949.1"/>
    <property type="molecule type" value="Genomic_DNA"/>
</dbReference>
<evidence type="ECO:0000256" key="4">
    <source>
        <dbReference type="ARBA" id="ARBA00012944"/>
    </source>
</evidence>
<dbReference type="InterPro" id="IPR001750">
    <property type="entry name" value="ND/Mrp_TM"/>
</dbReference>
<comment type="subcellular location">
    <subcellularLocation>
        <location evidence="2 18">Mitochondrion inner membrane</location>
        <topology evidence="2 18">Multi-pass membrane protein</topology>
    </subcellularLocation>
</comment>
<evidence type="ECO:0000256" key="15">
    <source>
        <dbReference type="ARBA" id="ARBA00023128"/>
    </source>
</evidence>
<dbReference type="GO" id="GO:0008137">
    <property type="term" value="F:NADH dehydrogenase (ubiquinone) activity"/>
    <property type="evidence" value="ECO:0007669"/>
    <property type="project" value="UniProtKB-EC"/>
</dbReference>
<dbReference type="InterPro" id="IPR050175">
    <property type="entry name" value="Complex_I_Subunit_2"/>
</dbReference>
<evidence type="ECO:0000256" key="1">
    <source>
        <dbReference type="ARBA" id="ARBA00003257"/>
    </source>
</evidence>
<evidence type="ECO:0000313" key="20">
    <source>
        <dbReference type="EMBL" id="ALO70949.1"/>
    </source>
</evidence>
<evidence type="ECO:0000256" key="16">
    <source>
        <dbReference type="ARBA" id="ARBA00023136"/>
    </source>
</evidence>
<reference evidence="20" key="1">
    <citation type="submission" date="2015-09" db="EMBL/GenBank/DDBJ databases">
        <title>Staphyliniformia phylogenetics from de novo mitogenomic assemblies.</title>
        <authorList>
            <person name="Favreau E.A."/>
            <person name="Linard B."/>
            <person name="Vogler A.P."/>
        </authorList>
    </citation>
    <scope>NUCLEOTIDE SEQUENCE</scope>
</reference>
<keyword evidence="14 18" id="KW-0830">Ubiquinone</keyword>
<sequence length="323" mass="38137">MISTLISISSNSWFGMWLGLEINLLSIIPLMNNMNNSYSSESSMKYFIVQALSSTIILMMMILFMKFNYITNILNNSMNMIFNSALLTKMGSAPFHFWFPEVMEGLNWMNCFIMLSWQKITPMILLNYSLNNMNFIIIIIIISLMISGIMGLNQISMRKILTYSSINHISWMISSILFMETLWIIYLMIYFFIIFNVIYMLNLYKIFFINQLFIYSLNLKNFLFFSMNFLSLAGLPPFIGFFPKWLIIQMLINNNFKMLSLIMIILTLISMFFYIRLMYSSLNLNIDNINFIFNEFKLNSFFSFLNFLNLSSLIICTLMFSFI</sequence>
<evidence type="ECO:0000256" key="10">
    <source>
        <dbReference type="ARBA" id="ARBA00022967"/>
    </source>
</evidence>
<evidence type="ECO:0000256" key="3">
    <source>
        <dbReference type="ARBA" id="ARBA00007012"/>
    </source>
</evidence>
<evidence type="ECO:0000256" key="17">
    <source>
        <dbReference type="ARBA" id="ARBA00049551"/>
    </source>
</evidence>
<keyword evidence="7 18" id="KW-0679">Respiratory chain</keyword>
<dbReference type="Pfam" id="PF00361">
    <property type="entry name" value="Proton_antipo_M"/>
    <property type="match status" value="1"/>
</dbReference>
<evidence type="ECO:0000259" key="19">
    <source>
        <dbReference type="Pfam" id="PF00361"/>
    </source>
</evidence>